<dbReference type="EnsemblProtists" id="Phyra86428">
    <property type="protein sequence ID" value="Phyra86428"/>
    <property type="gene ID" value="Phyra86428"/>
</dbReference>
<dbReference type="InterPro" id="IPR013083">
    <property type="entry name" value="Znf_RING/FYVE/PHD"/>
</dbReference>
<dbReference type="GO" id="GO:0008270">
    <property type="term" value="F:zinc ion binding"/>
    <property type="evidence" value="ECO:0007669"/>
    <property type="project" value="UniProtKB-KW"/>
</dbReference>
<dbReference type="OMA" id="WGERHIE"/>
<reference evidence="7" key="2">
    <citation type="submission" date="2015-06" db="UniProtKB">
        <authorList>
            <consortium name="EnsemblProtists"/>
        </authorList>
    </citation>
    <scope>IDENTIFICATION</scope>
    <source>
        <strain evidence="7">Pr102</strain>
    </source>
</reference>
<dbReference type="Gene3D" id="3.30.40.10">
    <property type="entry name" value="Zinc/RING finger domain, C3HC4 (zinc finger)"/>
    <property type="match status" value="1"/>
</dbReference>
<evidence type="ECO:0000256" key="2">
    <source>
        <dbReference type="ARBA" id="ARBA00022771"/>
    </source>
</evidence>
<evidence type="ECO:0000256" key="5">
    <source>
        <dbReference type="SAM" id="MobiDB-lite"/>
    </source>
</evidence>
<dbReference type="VEuPathDB" id="FungiDB:KRP23_2061"/>
<dbReference type="InterPro" id="IPR001965">
    <property type="entry name" value="Znf_PHD"/>
</dbReference>
<evidence type="ECO:0000256" key="4">
    <source>
        <dbReference type="PROSITE-ProRule" id="PRU00146"/>
    </source>
</evidence>
<dbReference type="InParanoid" id="H3H6U9"/>
<dbReference type="SUPFAM" id="SSF57903">
    <property type="entry name" value="FYVE/PHD zinc finger"/>
    <property type="match status" value="1"/>
</dbReference>
<dbReference type="HOGENOM" id="CLU_047649_0_0_1"/>
<organism evidence="7 8">
    <name type="scientific">Phytophthora ramorum</name>
    <name type="common">Sudden oak death agent</name>
    <dbReference type="NCBI Taxonomy" id="164328"/>
    <lineage>
        <taxon>Eukaryota</taxon>
        <taxon>Sar</taxon>
        <taxon>Stramenopiles</taxon>
        <taxon>Oomycota</taxon>
        <taxon>Peronosporomycetes</taxon>
        <taxon>Peronosporales</taxon>
        <taxon>Peronosporaceae</taxon>
        <taxon>Phytophthora</taxon>
    </lineage>
</organism>
<dbReference type="PROSITE" id="PS01359">
    <property type="entry name" value="ZF_PHD_1"/>
    <property type="match status" value="1"/>
</dbReference>
<dbReference type="SMART" id="SM00249">
    <property type="entry name" value="PHD"/>
    <property type="match status" value="1"/>
</dbReference>
<dbReference type="PANTHER" id="PTHR47636:SF1">
    <property type="entry name" value="TRANSCRIPTIONAL REGULATORY PROTEIN RCO1"/>
    <property type="match status" value="1"/>
</dbReference>
<dbReference type="InterPro" id="IPR052819">
    <property type="entry name" value="Chromatin_regulatory_protein"/>
</dbReference>
<dbReference type="STRING" id="164328.H3H6U9"/>
<dbReference type="Pfam" id="PF00628">
    <property type="entry name" value="PHD"/>
    <property type="match status" value="1"/>
</dbReference>
<dbReference type="VEuPathDB" id="FungiDB:KRP22_8087"/>
<proteinExistence type="predicted"/>
<keyword evidence="3" id="KW-0862">Zinc</keyword>
<feature type="domain" description="PHD-type" evidence="6">
    <location>
        <begin position="171"/>
        <end position="220"/>
    </location>
</feature>
<evidence type="ECO:0000256" key="3">
    <source>
        <dbReference type="ARBA" id="ARBA00022833"/>
    </source>
</evidence>
<feature type="compositionally biased region" description="Acidic residues" evidence="5">
    <location>
        <begin position="259"/>
        <end position="276"/>
    </location>
</feature>
<feature type="region of interest" description="Disordered" evidence="5">
    <location>
        <begin position="254"/>
        <end position="288"/>
    </location>
</feature>
<dbReference type="PANTHER" id="PTHR47636">
    <property type="entry name" value="TRANSCRIPTIONAL REGULATORY PROTEIN RCO1"/>
    <property type="match status" value="1"/>
</dbReference>
<dbReference type="PROSITE" id="PS50016">
    <property type="entry name" value="ZF_PHD_2"/>
    <property type="match status" value="1"/>
</dbReference>
<reference evidence="8" key="1">
    <citation type="journal article" date="2006" name="Science">
        <title>Phytophthora genome sequences uncover evolutionary origins and mechanisms of pathogenesis.</title>
        <authorList>
            <person name="Tyler B.M."/>
            <person name="Tripathy S."/>
            <person name="Zhang X."/>
            <person name="Dehal P."/>
            <person name="Jiang R.H."/>
            <person name="Aerts A."/>
            <person name="Arredondo F.D."/>
            <person name="Baxter L."/>
            <person name="Bensasson D."/>
            <person name="Beynon J.L."/>
            <person name="Chapman J."/>
            <person name="Damasceno C.M."/>
            <person name="Dorrance A.E."/>
            <person name="Dou D."/>
            <person name="Dickerman A.W."/>
            <person name="Dubchak I.L."/>
            <person name="Garbelotto M."/>
            <person name="Gijzen M."/>
            <person name="Gordon S.G."/>
            <person name="Govers F."/>
            <person name="Grunwald N.J."/>
            <person name="Huang W."/>
            <person name="Ivors K.L."/>
            <person name="Jones R.W."/>
            <person name="Kamoun S."/>
            <person name="Krampis K."/>
            <person name="Lamour K.H."/>
            <person name="Lee M.K."/>
            <person name="McDonald W.H."/>
            <person name="Medina M."/>
            <person name="Meijer H.J."/>
            <person name="Nordberg E.K."/>
            <person name="Maclean D.J."/>
            <person name="Ospina-Giraldo M.D."/>
            <person name="Morris P.F."/>
            <person name="Phuntumart V."/>
            <person name="Putnam N.H."/>
            <person name="Rash S."/>
            <person name="Rose J.K."/>
            <person name="Sakihama Y."/>
            <person name="Salamov A.A."/>
            <person name="Savidor A."/>
            <person name="Scheuring C.F."/>
            <person name="Smith B.M."/>
            <person name="Sobral B.W."/>
            <person name="Terry A."/>
            <person name="Torto-Alalibo T.A."/>
            <person name="Win J."/>
            <person name="Xu Z."/>
            <person name="Zhang H."/>
            <person name="Grigoriev I.V."/>
            <person name="Rokhsar D.S."/>
            <person name="Boore J.L."/>
        </authorList>
    </citation>
    <scope>NUCLEOTIDE SEQUENCE [LARGE SCALE GENOMIC DNA]</scope>
    <source>
        <strain evidence="8">Pr102</strain>
    </source>
</reference>
<dbReference type="AlphaFoldDB" id="H3H6U9"/>
<dbReference type="eggNOG" id="KOG0383">
    <property type="taxonomic scope" value="Eukaryota"/>
</dbReference>
<evidence type="ECO:0000259" key="6">
    <source>
        <dbReference type="PROSITE" id="PS50016"/>
    </source>
</evidence>
<keyword evidence="2 4" id="KW-0863">Zinc-finger</keyword>
<protein>
    <recommendedName>
        <fullName evidence="6">PHD-type domain-containing protein</fullName>
    </recommendedName>
</protein>
<accession>H3H6U9</accession>
<name>H3H6U9_PHYRM</name>
<dbReference type="InterPro" id="IPR011011">
    <property type="entry name" value="Znf_FYVE_PHD"/>
</dbReference>
<dbReference type="InterPro" id="IPR019787">
    <property type="entry name" value="Znf_PHD-finger"/>
</dbReference>
<keyword evidence="1" id="KW-0479">Metal-binding</keyword>
<evidence type="ECO:0000256" key="1">
    <source>
        <dbReference type="ARBA" id="ARBA00022723"/>
    </source>
</evidence>
<evidence type="ECO:0000313" key="8">
    <source>
        <dbReference type="Proteomes" id="UP000005238"/>
    </source>
</evidence>
<evidence type="ECO:0000313" key="7">
    <source>
        <dbReference type="EnsemblProtists" id="Phyra86428"/>
    </source>
</evidence>
<sequence length="313" mass="35650">MVRDDAGRAEIPPMLSEEQRHALAYTPRCRQRWGERQTGGAAHLLAPEDVQEFLTQFAWLKETEVALQCLFDGEFNLSKAVQLLLAARRERHKTQRDRNERLQPEAFKAAIETHGKKFHRVQKVITQEVEWRQRQTAKKTRQKKKEAELLRQWGEEDEADSKTQAFLSYHNEHCELCATGGKLLCCDGCARAYHFSCVQPPITKVPSKDEDWFCQYCQEAFGGPKPKMVPSDDNGYCQMCVPFPGVPRMLIESMTDGSSQEDSDELEQNSDEDAASSDEMASEHDGDLSDFPTVVRLEDVYSLVALAAFFIIP</sequence>
<dbReference type="CDD" id="cd15539">
    <property type="entry name" value="PHD1_AIRE"/>
    <property type="match status" value="1"/>
</dbReference>
<keyword evidence="8" id="KW-1185">Reference proteome</keyword>
<dbReference type="EMBL" id="DS566685">
    <property type="status" value="NOT_ANNOTATED_CDS"/>
    <property type="molecule type" value="Genomic_DNA"/>
</dbReference>
<dbReference type="InterPro" id="IPR019786">
    <property type="entry name" value="Zinc_finger_PHD-type_CS"/>
</dbReference>
<dbReference type="Proteomes" id="UP000005238">
    <property type="component" value="Unassembled WGS sequence"/>
</dbReference>